<dbReference type="Gene3D" id="3.40.50.2000">
    <property type="entry name" value="Glycogen Phosphorylase B"/>
    <property type="match status" value="2"/>
</dbReference>
<evidence type="ECO:0000313" key="2">
    <source>
        <dbReference type="EMBL" id="QQZ62204.1"/>
    </source>
</evidence>
<accession>A0A974PE57</accession>
<dbReference type="PANTHER" id="PTHR45947:SF3">
    <property type="entry name" value="SULFOQUINOVOSYL TRANSFERASE SQD2"/>
    <property type="match status" value="1"/>
</dbReference>
<dbReference type="AlphaFoldDB" id="A0A974PE57"/>
<sequence>MNILQINNCDLVGRRFNGHDLQVSLNEQGHNAYQIVLEKSGKESTTIPLLSNSELFVRSRLKNLEYLLSMNSLIYPFGKLLSEHSIFQKADIAHYHLIHNHFLSILDFPQLTSNKPSVWTVHDPWIITGHCIHPCECSGWMNGCHNCPKVEDPTFPMQVDKASQMWNIKKDVYQNLKVDIVVASDFMEKYITESPLTSHFNRVHKIPFGIKVEQFQLSDKWEVRSSWSIPESNFVISFRAEPNEVKGLKFIIEMLDELDGSLPVTILTLGHEPLPAYLIGKFQVIELGWENDQELLCDFYAASDVFLMPSLAESFGLMAVEAMAAGCPVIVFDNTVLVEITHAPECGIAVPYKNADALKFEVCRLMHSPDECKWRGKKGRNLRTSCIDMRIT</sequence>
<organism evidence="2 3">
    <name type="scientific">Paenibacillus sonchi</name>
    <dbReference type="NCBI Taxonomy" id="373687"/>
    <lineage>
        <taxon>Bacteria</taxon>
        <taxon>Bacillati</taxon>
        <taxon>Bacillota</taxon>
        <taxon>Bacilli</taxon>
        <taxon>Bacillales</taxon>
        <taxon>Paenibacillaceae</taxon>
        <taxon>Paenibacillus</taxon>
        <taxon>Paenibacillus sonchi group</taxon>
    </lineage>
</organism>
<dbReference type="InterPro" id="IPR050194">
    <property type="entry name" value="Glycosyltransferase_grp1"/>
</dbReference>
<dbReference type="GO" id="GO:0016757">
    <property type="term" value="F:glycosyltransferase activity"/>
    <property type="evidence" value="ECO:0007669"/>
    <property type="project" value="InterPro"/>
</dbReference>
<dbReference type="Proteomes" id="UP000595841">
    <property type="component" value="Chromosome"/>
</dbReference>
<dbReference type="InterPro" id="IPR001296">
    <property type="entry name" value="Glyco_trans_1"/>
</dbReference>
<gene>
    <name evidence="2" type="ORF">JI735_06090</name>
</gene>
<dbReference type="PANTHER" id="PTHR45947">
    <property type="entry name" value="SULFOQUINOVOSYL TRANSFERASE SQD2"/>
    <property type="match status" value="1"/>
</dbReference>
<feature type="domain" description="Glycosyl transferase family 1" evidence="1">
    <location>
        <begin position="219"/>
        <end position="381"/>
    </location>
</feature>
<dbReference type="Pfam" id="PF00534">
    <property type="entry name" value="Glycos_transf_1"/>
    <property type="match status" value="1"/>
</dbReference>
<evidence type="ECO:0000259" key="1">
    <source>
        <dbReference type="Pfam" id="PF00534"/>
    </source>
</evidence>
<dbReference type="RefSeq" id="WP_202677186.1">
    <property type="nucleotide sequence ID" value="NZ_CP068595.1"/>
</dbReference>
<dbReference type="KEGG" id="pson:JI735_06090"/>
<dbReference type="SUPFAM" id="SSF53756">
    <property type="entry name" value="UDP-Glycosyltransferase/glycogen phosphorylase"/>
    <property type="match status" value="1"/>
</dbReference>
<protein>
    <submittedName>
        <fullName evidence="2">Glycosyltransferase</fullName>
    </submittedName>
</protein>
<evidence type="ECO:0000313" key="3">
    <source>
        <dbReference type="Proteomes" id="UP000595841"/>
    </source>
</evidence>
<name>A0A974PE57_9BACL</name>
<proteinExistence type="predicted"/>
<reference evidence="2 3" key="1">
    <citation type="submission" date="2021-01" db="EMBL/GenBank/DDBJ databases">
        <title>Whole genome sequence of Paenibacillus sonchi LMG 24727 for comparative genomics.</title>
        <authorList>
            <person name="Lee G."/>
            <person name="Kim M.-J."/>
            <person name="Lim K."/>
            <person name="Shin J.-H."/>
        </authorList>
    </citation>
    <scope>NUCLEOTIDE SEQUENCE [LARGE SCALE GENOMIC DNA]</scope>
    <source>
        <strain evidence="2 3">LMG 24727</strain>
    </source>
</reference>
<keyword evidence="3" id="KW-1185">Reference proteome</keyword>
<dbReference type="EMBL" id="CP068595">
    <property type="protein sequence ID" value="QQZ62204.1"/>
    <property type="molecule type" value="Genomic_DNA"/>
</dbReference>